<evidence type="ECO:0000256" key="4">
    <source>
        <dbReference type="SAM" id="MobiDB-lite"/>
    </source>
</evidence>
<dbReference type="HOGENOM" id="CLU_100634_0_0_1"/>
<sequence>MHFSSCVLVSALAMVANVATASPPPLHQLSRPALKDSTIFRSTVYCADCPEGNCYKCTLGHNNTLIANTGGMAYLRALVGFQLPVPAKKVKKCTVQFPAFVKLMEAPINITVSEAKSNDWNEDTVTGENAPETGEPFSTSHVPALTNPPALDATEACKNAAQNGDFSIYVGAQFGRFEIWSKDSGNPAILHTYYK</sequence>
<proteinExistence type="predicted"/>
<reference evidence="7" key="1">
    <citation type="submission" date="2014-02" db="EMBL/GenBank/DDBJ databases">
        <title>The Genome Sequence of Trichophyton rubrum (morphotype fischeri) CBS 288.86.</title>
        <authorList>
            <consortium name="The Broad Institute Genomics Platform"/>
            <person name="Cuomo C.A."/>
            <person name="White T.C."/>
            <person name="Graser Y."/>
            <person name="Martinez-Rossi N."/>
            <person name="Heitman J."/>
            <person name="Young S.K."/>
            <person name="Zeng Q."/>
            <person name="Gargeya S."/>
            <person name="Abouelleil A."/>
            <person name="Alvarado L."/>
            <person name="Chapman S.B."/>
            <person name="Gainer-Dewar J."/>
            <person name="Goldberg J."/>
            <person name="Griggs A."/>
            <person name="Gujja S."/>
            <person name="Hansen M."/>
            <person name="Howarth C."/>
            <person name="Imamovic A."/>
            <person name="Larimer J."/>
            <person name="Martinez D."/>
            <person name="Murphy C."/>
            <person name="Pearson M.D."/>
            <person name="Persinoti G."/>
            <person name="Poon T."/>
            <person name="Priest M."/>
            <person name="Roberts A.D."/>
            <person name="Saif S."/>
            <person name="Shea T.D."/>
            <person name="Sykes S.N."/>
            <person name="Wortman J."/>
            <person name="Nusbaum C."/>
            <person name="Birren B."/>
        </authorList>
    </citation>
    <scope>NUCLEOTIDE SEQUENCE [LARGE SCALE GENOMIC DNA]</scope>
    <source>
        <strain evidence="7">CBS 288.86</strain>
    </source>
</reference>
<evidence type="ECO:0000256" key="1">
    <source>
        <dbReference type="ARBA" id="ARBA00004613"/>
    </source>
</evidence>
<feature type="domain" description="Carbohydrate-binding module family 96" evidence="6">
    <location>
        <begin position="60"/>
        <end position="185"/>
    </location>
</feature>
<evidence type="ECO:0000256" key="5">
    <source>
        <dbReference type="SAM" id="SignalP"/>
    </source>
</evidence>
<feature type="region of interest" description="Disordered" evidence="4">
    <location>
        <begin position="120"/>
        <end position="141"/>
    </location>
</feature>
<keyword evidence="2" id="KW-0964">Secreted</keyword>
<dbReference type="GO" id="GO:0005576">
    <property type="term" value="C:extracellular region"/>
    <property type="evidence" value="ECO:0007669"/>
    <property type="project" value="UniProtKB-SubCell"/>
</dbReference>
<feature type="chain" id="PRO_5001508013" description="Carbohydrate-binding module family 96 domain-containing protein" evidence="5">
    <location>
        <begin position="22"/>
        <end position="195"/>
    </location>
</feature>
<keyword evidence="3 5" id="KW-0732">Signal</keyword>
<organism evidence="7">
    <name type="scientific">Trichophyton rubrum CBS 288.86</name>
    <dbReference type="NCBI Taxonomy" id="1215330"/>
    <lineage>
        <taxon>Eukaryota</taxon>
        <taxon>Fungi</taxon>
        <taxon>Dikarya</taxon>
        <taxon>Ascomycota</taxon>
        <taxon>Pezizomycotina</taxon>
        <taxon>Eurotiomycetes</taxon>
        <taxon>Eurotiomycetidae</taxon>
        <taxon>Onygenales</taxon>
        <taxon>Arthrodermataceae</taxon>
        <taxon>Trichophyton</taxon>
    </lineage>
</organism>
<dbReference type="AlphaFoldDB" id="A0A022VWZ8"/>
<evidence type="ECO:0000313" key="7">
    <source>
        <dbReference type="EMBL" id="EZF50581.1"/>
    </source>
</evidence>
<accession>A0A022VWZ8</accession>
<name>A0A022VWZ8_TRIRU</name>
<gene>
    <name evidence="7" type="ORF">H103_06003</name>
</gene>
<dbReference type="EMBL" id="KK207883">
    <property type="protein sequence ID" value="EZF50581.1"/>
    <property type="molecule type" value="Genomic_DNA"/>
</dbReference>
<dbReference type="InterPro" id="IPR055372">
    <property type="entry name" value="CBM96"/>
</dbReference>
<feature type="signal peptide" evidence="5">
    <location>
        <begin position="1"/>
        <end position="21"/>
    </location>
</feature>
<protein>
    <recommendedName>
        <fullName evidence="6">Carbohydrate-binding module family 96 domain-containing protein</fullName>
    </recommendedName>
</protein>
<evidence type="ECO:0000256" key="3">
    <source>
        <dbReference type="ARBA" id="ARBA00022729"/>
    </source>
</evidence>
<dbReference type="OrthoDB" id="5555675at2759"/>
<evidence type="ECO:0000256" key="2">
    <source>
        <dbReference type="ARBA" id="ARBA00022525"/>
    </source>
</evidence>
<dbReference type="Proteomes" id="UP000023758">
    <property type="component" value="Unassembled WGS sequence"/>
</dbReference>
<evidence type="ECO:0000259" key="6">
    <source>
        <dbReference type="Pfam" id="PF24517"/>
    </source>
</evidence>
<comment type="subcellular location">
    <subcellularLocation>
        <location evidence="1">Secreted</location>
    </subcellularLocation>
</comment>
<dbReference type="Pfam" id="PF24517">
    <property type="entry name" value="CBM96"/>
    <property type="match status" value="1"/>
</dbReference>